<dbReference type="EMBL" id="JAFLQZ010000006">
    <property type="protein sequence ID" value="MBO0358550.1"/>
    <property type="molecule type" value="Genomic_DNA"/>
</dbReference>
<evidence type="ECO:0008006" key="3">
    <source>
        <dbReference type="Google" id="ProtNLM"/>
    </source>
</evidence>
<gene>
    <name evidence="1" type="ORF">J0X19_11390</name>
</gene>
<name>A0A939EXS7_9BACT</name>
<organism evidence="1 2">
    <name type="scientific">Hymenobacter telluris</name>
    <dbReference type="NCBI Taxonomy" id="2816474"/>
    <lineage>
        <taxon>Bacteria</taxon>
        <taxon>Pseudomonadati</taxon>
        <taxon>Bacteroidota</taxon>
        <taxon>Cytophagia</taxon>
        <taxon>Cytophagales</taxon>
        <taxon>Hymenobacteraceae</taxon>
        <taxon>Hymenobacter</taxon>
    </lineage>
</organism>
<dbReference type="Proteomes" id="UP000664144">
    <property type="component" value="Unassembled WGS sequence"/>
</dbReference>
<evidence type="ECO:0000313" key="1">
    <source>
        <dbReference type="EMBL" id="MBO0358550.1"/>
    </source>
</evidence>
<dbReference type="AlphaFoldDB" id="A0A939EXS7"/>
<protein>
    <recommendedName>
        <fullName evidence="3">STAS/SEC14 domain-containing protein</fullName>
    </recommendedName>
</protein>
<accession>A0A939EXS7</accession>
<proteinExistence type="predicted"/>
<sequence length="137" mass="15731">MQTLFEKPGITIMYDMVTKWLYVTWRGEHDDESSLAGCVTILNKIRQTKSNKILNDSSQVLDGWSEVVRWIGQEFFQALADEGVIAIAWVMAHDWPARADINKVVGYTTRPIVDTFEDIESAYNWLRAVPDKPSHEI</sequence>
<keyword evidence="2" id="KW-1185">Reference proteome</keyword>
<evidence type="ECO:0000313" key="2">
    <source>
        <dbReference type="Proteomes" id="UP000664144"/>
    </source>
</evidence>
<dbReference type="RefSeq" id="WP_206984481.1">
    <property type="nucleotide sequence ID" value="NZ_JAFLQZ010000006.1"/>
</dbReference>
<reference evidence="1" key="1">
    <citation type="submission" date="2021-03" db="EMBL/GenBank/DDBJ databases">
        <authorList>
            <person name="Kim M.K."/>
        </authorList>
    </citation>
    <scope>NUCLEOTIDE SEQUENCE</scope>
    <source>
        <strain evidence="1">BT186</strain>
    </source>
</reference>
<comment type="caution">
    <text evidence="1">The sequence shown here is derived from an EMBL/GenBank/DDBJ whole genome shotgun (WGS) entry which is preliminary data.</text>
</comment>